<name>A0AAV3P622_LITER</name>
<evidence type="ECO:0000256" key="10">
    <source>
        <dbReference type="SAM" id="Phobius"/>
    </source>
</evidence>
<evidence type="ECO:0000256" key="3">
    <source>
        <dbReference type="ARBA" id="ARBA00007282"/>
    </source>
</evidence>
<dbReference type="Pfam" id="PF13813">
    <property type="entry name" value="MBOAT_2"/>
    <property type="match status" value="1"/>
</dbReference>
<dbReference type="GO" id="GO:0016020">
    <property type="term" value="C:membrane"/>
    <property type="evidence" value="ECO:0007669"/>
    <property type="project" value="UniProtKB-SubCell"/>
</dbReference>
<evidence type="ECO:0000256" key="4">
    <source>
        <dbReference type="ARBA" id="ARBA00022679"/>
    </source>
</evidence>
<dbReference type="Proteomes" id="UP001454036">
    <property type="component" value="Unassembled WGS sequence"/>
</dbReference>
<dbReference type="EMBL" id="BAABME010000986">
    <property type="protein sequence ID" value="GAA0146806.1"/>
    <property type="molecule type" value="Genomic_DNA"/>
</dbReference>
<proteinExistence type="inferred from homology"/>
<keyword evidence="4" id="KW-0808">Transferase</keyword>
<comment type="subcellular location">
    <subcellularLocation>
        <location evidence="1">Membrane</location>
        <topology evidence="1">Multi-pass membrane protein</topology>
    </subcellularLocation>
</comment>
<sequence length="348" mass="39447">MEAIDVIKNISTIGLIILTSLSYCYFISSNLPKGIFRLLSLLPIFLLLTLLPLHLSSAFATAVTAFFITWICNFKLLLFAFDHGPLSWQKSKVSLHIFLIMAALPMKTKQENDHMPIKRKVPLNLAVETLVFALATEFLVHYRETVDPILLQILYGVMLFLLIDILVACSGWIVKTITGLELEKPSNEPYLSTSLQDFWGRRWNLTVTNALRQTVYYPVRTALENILGKGWFPSCLAMLASFVVSGLMHELVIYQITHVSPSWDMTLFFVIHGVLVVIEVTLKKWFKGKLKLPWFVSGPITIGIVLASAFRFFFQPLISIGADVIVLEEFRLCGEYVKNKILHFSSSL</sequence>
<evidence type="ECO:0000256" key="8">
    <source>
        <dbReference type="ARBA" id="ARBA00023136"/>
    </source>
</evidence>
<evidence type="ECO:0000256" key="5">
    <source>
        <dbReference type="ARBA" id="ARBA00022692"/>
    </source>
</evidence>
<evidence type="ECO:0000313" key="12">
    <source>
        <dbReference type="EMBL" id="GAA0146806.1"/>
    </source>
</evidence>
<evidence type="ECO:0000313" key="13">
    <source>
        <dbReference type="Proteomes" id="UP001454036"/>
    </source>
</evidence>
<dbReference type="AlphaFoldDB" id="A0AAV3P622"/>
<keyword evidence="13" id="KW-1185">Reference proteome</keyword>
<dbReference type="InterPro" id="IPR032805">
    <property type="entry name" value="Wax_synthase_dom"/>
</dbReference>
<evidence type="ECO:0000256" key="2">
    <source>
        <dbReference type="ARBA" id="ARBA00005179"/>
    </source>
</evidence>
<keyword evidence="9 12" id="KW-0012">Acyltransferase</keyword>
<feature type="domain" description="Wax synthase" evidence="11">
    <location>
        <begin position="187"/>
        <end position="270"/>
    </location>
</feature>
<gene>
    <name evidence="12" type="ORF">LIER_06670</name>
</gene>
<dbReference type="GO" id="GO:0006629">
    <property type="term" value="P:lipid metabolic process"/>
    <property type="evidence" value="ECO:0007669"/>
    <property type="project" value="UniProtKB-KW"/>
</dbReference>
<dbReference type="PANTHER" id="PTHR31595:SF57">
    <property type="entry name" value="OS04G0481900 PROTEIN"/>
    <property type="match status" value="1"/>
</dbReference>
<accession>A0AAV3P622</accession>
<keyword evidence="8 10" id="KW-0472">Membrane</keyword>
<feature type="transmembrane region" description="Helical" evidence="10">
    <location>
        <begin position="153"/>
        <end position="174"/>
    </location>
</feature>
<keyword evidence="5 10" id="KW-0812">Transmembrane</keyword>
<feature type="transmembrane region" description="Helical" evidence="10">
    <location>
        <begin position="12"/>
        <end position="28"/>
    </location>
</feature>
<evidence type="ECO:0000256" key="7">
    <source>
        <dbReference type="ARBA" id="ARBA00023098"/>
    </source>
</evidence>
<organism evidence="12 13">
    <name type="scientific">Lithospermum erythrorhizon</name>
    <name type="common">Purple gromwell</name>
    <name type="synonym">Lithospermum officinale var. erythrorhizon</name>
    <dbReference type="NCBI Taxonomy" id="34254"/>
    <lineage>
        <taxon>Eukaryota</taxon>
        <taxon>Viridiplantae</taxon>
        <taxon>Streptophyta</taxon>
        <taxon>Embryophyta</taxon>
        <taxon>Tracheophyta</taxon>
        <taxon>Spermatophyta</taxon>
        <taxon>Magnoliopsida</taxon>
        <taxon>eudicotyledons</taxon>
        <taxon>Gunneridae</taxon>
        <taxon>Pentapetalae</taxon>
        <taxon>asterids</taxon>
        <taxon>lamiids</taxon>
        <taxon>Boraginales</taxon>
        <taxon>Boraginaceae</taxon>
        <taxon>Boraginoideae</taxon>
        <taxon>Lithospermeae</taxon>
        <taxon>Lithospermum</taxon>
    </lineage>
</organism>
<dbReference type="InterPro" id="IPR044851">
    <property type="entry name" value="Wax_synthase"/>
</dbReference>
<evidence type="ECO:0000259" key="11">
    <source>
        <dbReference type="Pfam" id="PF13813"/>
    </source>
</evidence>
<comment type="caution">
    <text evidence="12">The sequence shown here is derived from an EMBL/GenBank/DDBJ whole genome shotgun (WGS) entry which is preliminary data.</text>
</comment>
<keyword evidence="6 10" id="KW-1133">Transmembrane helix</keyword>
<evidence type="ECO:0000256" key="6">
    <source>
        <dbReference type="ARBA" id="ARBA00022989"/>
    </source>
</evidence>
<feature type="transmembrane region" description="Helical" evidence="10">
    <location>
        <begin position="294"/>
        <end position="314"/>
    </location>
</feature>
<feature type="transmembrane region" description="Helical" evidence="10">
    <location>
        <begin position="121"/>
        <end position="141"/>
    </location>
</feature>
<feature type="transmembrane region" description="Helical" evidence="10">
    <location>
        <begin position="34"/>
        <end position="51"/>
    </location>
</feature>
<dbReference type="PANTHER" id="PTHR31595">
    <property type="entry name" value="LONG-CHAIN-ALCOHOL O-FATTY-ACYLTRANSFERASE 3-RELATED"/>
    <property type="match status" value="1"/>
</dbReference>
<comment type="similarity">
    <text evidence="3">Belongs to the wax synthase family.</text>
</comment>
<feature type="transmembrane region" description="Helical" evidence="10">
    <location>
        <begin position="265"/>
        <end position="282"/>
    </location>
</feature>
<dbReference type="GO" id="GO:0008374">
    <property type="term" value="F:O-acyltransferase activity"/>
    <property type="evidence" value="ECO:0007669"/>
    <property type="project" value="InterPro"/>
</dbReference>
<feature type="transmembrane region" description="Helical" evidence="10">
    <location>
        <begin position="230"/>
        <end position="253"/>
    </location>
</feature>
<protein>
    <submittedName>
        <fullName evidence="12">Acyltransferase</fullName>
    </submittedName>
</protein>
<reference evidence="12 13" key="1">
    <citation type="submission" date="2024-01" db="EMBL/GenBank/DDBJ databases">
        <title>The complete chloroplast genome sequence of Lithospermum erythrorhizon: insights into the phylogenetic relationship among Boraginaceae species and the maternal lineages of purple gromwells.</title>
        <authorList>
            <person name="Okada T."/>
            <person name="Watanabe K."/>
        </authorList>
    </citation>
    <scope>NUCLEOTIDE SEQUENCE [LARGE SCALE GENOMIC DNA]</scope>
</reference>
<keyword evidence="7" id="KW-0443">Lipid metabolism</keyword>
<comment type="pathway">
    <text evidence="2">Secondary metabolite biosynthesis.</text>
</comment>
<evidence type="ECO:0000256" key="9">
    <source>
        <dbReference type="ARBA" id="ARBA00023315"/>
    </source>
</evidence>
<evidence type="ECO:0000256" key="1">
    <source>
        <dbReference type="ARBA" id="ARBA00004141"/>
    </source>
</evidence>
<feature type="transmembrane region" description="Helical" evidence="10">
    <location>
        <begin position="58"/>
        <end position="81"/>
    </location>
</feature>